<dbReference type="PROSITE" id="PS51257">
    <property type="entry name" value="PROKAR_LIPOPROTEIN"/>
    <property type="match status" value="1"/>
</dbReference>
<evidence type="ECO:0000313" key="2">
    <source>
        <dbReference type="Proteomes" id="UP000008467"/>
    </source>
</evidence>
<gene>
    <name evidence="1" type="ordered locus">Clole_2873</name>
</gene>
<dbReference type="Proteomes" id="UP000008467">
    <property type="component" value="Chromosome"/>
</dbReference>
<reference evidence="1 2" key="1">
    <citation type="journal article" date="2011" name="J. Bacteriol.">
        <title>Complete genome sequence of the cellulose-degrading bacterium Cellulosilyticum lentocellum.</title>
        <authorList>
            <consortium name="US DOE Joint Genome Institute"/>
            <person name="Miller D.A."/>
            <person name="Suen G."/>
            <person name="Bruce D."/>
            <person name="Copeland A."/>
            <person name="Cheng J.F."/>
            <person name="Detter C."/>
            <person name="Goodwin L.A."/>
            <person name="Han C.S."/>
            <person name="Hauser L.J."/>
            <person name="Land M.L."/>
            <person name="Lapidus A."/>
            <person name="Lucas S."/>
            <person name="Meincke L."/>
            <person name="Pitluck S."/>
            <person name="Tapia R."/>
            <person name="Teshima H."/>
            <person name="Woyke T."/>
            <person name="Fox B.G."/>
            <person name="Angert E.R."/>
            <person name="Currie C.R."/>
        </authorList>
    </citation>
    <scope>NUCLEOTIDE SEQUENCE [LARGE SCALE GENOMIC DNA]</scope>
    <source>
        <strain evidence="2">ATCC 49066 / DSM 5427 / NCIMB 11756 / RHM5</strain>
    </source>
</reference>
<keyword evidence="2" id="KW-1185">Reference proteome</keyword>
<dbReference type="KEGG" id="cle:Clole_2873"/>
<dbReference type="STRING" id="642492.Clole_2873"/>
<sequence>MQKIKITVIMMTLVLLGGCQSLNSPHTELVYEKLSEKEEYLLNLTGNKASFYHINNLPIDKDYEILLTYEFYRNGEEIKKEIITSLMNDHASKKEETKTLAINIQEDKIRFLIGEEGAYASGSYELEETLDQYSQSFFSSNINLEIGTEIYIYQANSADSTRDNVTLGIPINMDELKRTLNANDNNVFIKLTFKEI</sequence>
<dbReference type="RefSeq" id="WP_013657851.1">
    <property type="nucleotide sequence ID" value="NC_015275.1"/>
</dbReference>
<proteinExistence type="predicted"/>
<organism evidence="1 2">
    <name type="scientific">Cellulosilyticum lentocellum (strain ATCC 49066 / DSM 5427 / NCIMB 11756 / RHM5)</name>
    <name type="common">Clostridium lentocellum</name>
    <dbReference type="NCBI Taxonomy" id="642492"/>
    <lineage>
        <taxon>Bacteria</taxon>
        <taxon>Bacillati</taxon>
        <taxon>Bacillota</taxon>
        <taxon>Clostridia</taxon>
        <taxon>Lachnospirales</taxon>
        <taxon>Cellulosilyticaceae</taxon>
        <taxon>Cellulosilyticum</taxon>
    </lineage>
</organism>
<dbReference type="AlphaFoldDB" id="F2JL30"/>
<dbReference type="HOGENOM" id="CLU_119907_0_0_9"/>
<dbReference type="EMBL" id="CP002582">
    <property type="protein sequence ID" value="ADZ84571.1"/>
    <property type="molecule type" value="Genomic_DNA"/>
</dbReference>
<dbReference type="eggNOG" id="ENOG5033Z9P">
    <property type="taxonomic scope" value="Bacteria"/>
</dbReference>
<protein>
    <submittedName>
        <fullName evidence="1">Putative lipoprotein</fullName>
    </submittedName>
</protein>
<keyword evidence="1" id="KW-0449">Lipoprotein</keyword>
<name>F2JL30_CELLD</name>
<evidence type="ECO:0000313" key="1">
    <source>
        <dbReference type="EMBL" id="ADZ84571.1"/>
    </source>
</evidence>
<accession>F2JL30</accession>